<feature type="transmembrane region" description="Helical" evidence="1">
    <location>
        <begin position="105"/>
        <end position="126"/>
    </location>
</feature>
<feature type="transmembrane region" description="Helical" evidence="1">
    <location>
        <begin position="225"/>
        <end position="243"/>
    </location>
</feature>
<keyword evidence="1" id="KW-1133">Transmembrane helix</keyword>
<feature type="transmembrane region" description="Helical" evidence="1">
    <location>
        <begin position="249"/>
        <end position="269"/>
    </location>
</feature>
<feature type="transmembrane region" description="Helical" evidence="1">
    <location>
        <begin position="43"/>
        <end position="65"/>
    </location>
</feature>
<name>A0A1B2E877_9BACL</name>
<dbReference type="AlphaFoldDB" id="A0A1B2E877"/>
<dbReference type="EMBL" id="CP016809">
    <property type="protein sequence ID" value="ANY76082.1"/>
    <property type="molecule type" value="Genomic_DNA"/>
</dbReference>
<accession>A0A1B2E877</accession>
<feature type="transmembrane region" description="Helical" evidence="1">
    <location>
        <begin position="133"/>
        <end position="155"/>
    </location>
</feature>
<feature type="transmembrane region" description="Helical" evidence="1">
    <location>
        <begin position="290"/>
        <end position="315"/>
    </location>
</feature>
<keyword evidence="1" id="KW-0472">Membrane</keyword>
<feature type="transmembrane region" description="Helical" evidence="1">
    <location>
        <begin position="167"/>
        <end position="184"/>
    </location>
</feature>
<proteinExistence type="predicted"/>
<protein>
    <submittedName>
        <fullName evidence="2">Uncharacterized protein</fullName>
    </submittedName>
</protein>
<organism evidence="2">
    <name type="scientific">Paenibacillus ihbetae</name>
    <dbReference type="NCBI Taxonomy" id="1870820"/>
    <lineage>
        <taxon>Bacteria</taxon>
        <taxon>Bacillati</taxon>
        <taxon>Bacillota</taxon>
        <taxon>Bacilli</taxon>
        <taxon>Bacillales</taxon>
        <taxon>Paenibacillaceae</taxon>
        <taxon>Paenibacillus</taxon>
    </lineage>
</organism>
<dbReference type="RefSeq" id="WP_099479976.1">
    <property type="nucleotide sequence ID" value="NZ_CP016809.1"/>
</dbReference>
<feature type="transmembrane region" description="Helical" evidence="1">
    <location>
        <begin position="364"/>
        <end position="392"/>
    </location>
</feature>
<dbReference type="GeneID" id="48312119"/>
<feature type="transmembrane region" description="Helical" evidence="1">
    <location>
        <begin position="321"/>
        <end position="343"/>
    </location>
</feature>
<keyword evidence="1" id="KW-0812">Transmembrane</keyword>
<feature type="transmembrane region" description="Helical" evidence="1">
    <location>
        <begin position="77"/>
        <end position="99"/>
    </location>
</feature>
<evidence type="ECO:0000256" key="1">
    <source>
        <dbReference type="SAM" id="Phobius"/>
    </source>
</evidence>
<evidence type="ECO:0000313" key="2">
    <source>
        <dbReference type="EMBL" id="ANY76082.1"/>
    </source>
</evidence>
<dbReference type="KEGG" id="pib:BBD41_27840"/>
<reference evidence="2" key="1">
    <citation type="submission" date="2016-08" db="EMBL/GenBank/DDBJ databases">
        <title>Complete Genome Seqeunce of Paenibacillus sp. nov. IHBB 9852 from high altitute lake of Indian trans-Himalayas.</title>
        <authorList>
            <person name="Kiran S."/>
            <person name="Swarnkar M.K."/>
            <person name="Rana A."/>
            <person name="Tewari R."/>
            <person name="Gulati A."/>
        </authorList>
    </citation>
    <scope>NUCLEOTIDE SEQUENCE [LARGE SCALE GENOMIC DNA]</scope>
    <source>
        <strain evidence="2">IHBB 9852</strain>
    </source>
</reference>
<sequence>MISTFHGFAKKLLGASYDRLWKHAIALTAIYAALSSLDRHYEVSLLVFMTAITVFTFGIVLKTLASDDNRRKLKGAFMLPFRPGIFNAAYFYAVALYTLVTKTSYILVFYLAFSSFTAMHVPAFLLSFLNAGLTAFIVFALLNGGNRIAACLWILLQAALCLLPEPSYRLTGLLISIILQGFVLHRTDSYRFYKDSRMKDSHAAPLRSSSFLRYIVRYLISHKSYLYNTLALCVFAGFMAFMLEQMHLGSYLPLAFAVLSFNTPIGILLSSNRGLHRKIQMLPGQLQRTVVPYGLFILIVNLFIYMIFLVSWLLFHGSVEIVYYVISIVFAAQSAIAAVWLEWKYPVHKWRVESDLWHHPRKYAVPLMMCLLAAAVMSMDAAVYLIALLVGIEVALIFNRRRGIRNV</sequence>
<gene>
    <name evidence="2" type="ORF">BBD41_27840</name>
</gene>